<sequence>MKRLVLMLALLLFTACSNQPEPEHSQTTEQITTKGEATMTTIFTGKVTSSYTAESDPSVLSIVLHSVEALNDPEDIVSVFKNDGVIVHVPIDTLEGLSPEQLSEGSIVQCTLKKVPVMTMSIPPQLPGNSIENIELISPGE</sequence>
<dbReference type="OrthoDB" id="2168472at2"/>
<organism evidence="2 3">
    <name type="scientific">Enterococcus pallens ATCC BAA-351</name>
    <dbReference type="NCBI Taxonomy" id="1158607"/>
    <lineage>
        <taxon>Bacteria</taxon>
        <taxon>Bacillati</taxon>
        <taxon>Bacillota</taxon>
        <taxon>Bacilli</taxon>
        <taxon>Lactobacillales</taxon>
        <taxon>Enterococcaceae</taxon>
        <taxon>Enterococcus</taxon>
    </lineage>
</organism>
<feature type="signal peptide" evidence="1">
    <location>
        <begin position="1"/>
        <end position="20"/>
    </location>
</feature>
<protein>
    <recommendedName>
        <fullName evidence="4">Lipoprotein</fullName>
    </recommendedName>
</protein>
<comment type="caution">
    <text evidence="2">The sequence shown here is derived from an EMBL/GenBank/DDBJ whole genome shotgun (WGS) entry which is preliminary data.</text>
</comment>
<dbReference type="Proteomes" id="UP000013782">
    <property type="component" value="Unassembled WGS sequence"/>
</dbReference>
<keyword evidence="1" id="KW-0732">Signal</keyword>
<dbReference type="eggNOG" id="ENOG502ZDCZ">
    <property type="taxonomic scope" value="Bacteria"/>
</dbReference>
<accession>R2PTI7</accession>
<dbReference type="PATRIC" id="fig|1158607.3.peg.5064"/>
<keyword evidence="3" id="KW-1185">Reference proteome</keyword>
<evidence type="ECO:0000256" key="1">
    <source>
        <dbReference type="SAM" id="SignalP"/>
    </source>
</evidence>
<gene>
    <name evidence="2" type="ORF">UAU_05081</name>
</gene>
<reference evidence="2 3" key="1">
    <citation type="submission" date="2013-02" db="EMBL/GenBank/DDBJ databases">
        <title>The Genome Sequence of Enterococcus pallens BAA-351.</title>
        <authorList>
            <consortium name="The Broad Institute Genome Sequencing Platform"/>
            <consortium name="The Broad Institute Genome Sequencing Center for Infectious Disease"/>
            <person name="Earl A.M."/>
            <person name="Gilmore M.S."/>
            <person name="Lebreton F."/>
            <person name="Walker B."/>
            <person name="Young S.K."/>
            <person name="Zeng Q."/>
            <person name="Gargeya S."/>
            <person name="Fitzgerald M."/>
            <person name="Haas B."/>
            <person name="Abouelleil A."/>
            <person name="Alvarado L."/>
            <person name="Arachchi H.M."/>
            <person name="Berlin A.M."/>
            <person name="Chapman S.B."/>
            <person name="Dewar J."/>
            <person name="Goldberg J."/>
            <person name="Griggs A."/>
            <person name="Gujja S."/>
            <person name="Hansen M."/>
            <person name="Howarth C."/>
            <person name="Imamovic A."/>
            <person name="Larimer J."/>
            <person name="McCowan C."/>
            <person name="Murphy C."/>
            <person name="Neiman D."/>
            <person name="Pearson M."/>
            <person name="Priest M."/>
            <person name="Roberts A."/>
            <person name="Saif S."/>
            <person name="Shea T."/>
            <person name="Sisk P."/>
            <person name="Sykes S."/>
            <person name="Wortman J."/>
            <person name="Nusbaum C."/>
            <person name="Birren B."/>
        </authorList>
    </citation>
    <scope>NUCLEOTIDE SEQUENCE [LARGE SCALE GENOMIC DNA]</scope>
    <source>
        <strain evidence="2 3">ATCC BAA-351</strain>
    </source>
</reference>
<evidence type="ECO:0008006" key="4">
    <source>
        <dbReference type="Google" id="ProtNLM"/>
    </source>
</evidence>
<dbReference type="AlphaFoldDB" id="R2PTI7"/>
<dbReference type="PROSITE" id="PS51257">
    <property type="entry name" value="PROKAR_LIPOPROTEIN"/>
    <property type="match status" value="1"/>
</dbReference>
<dbReference type="EMBL" id="AJAQ01000050">
    <property type="protein sequence ID" value="EOH86638.1"/>
    <property type="molecule type" value="Genomic_DNA"/>
</dbReference>
<name>R2PTI7_9ENTE</name>
<dbReference type="STRING" id="160454.RV10_GL003382"/>
<dbReference type="RefSeq" id="WP_010760006.1">
    <property type="nucleotide sequence ID" value="NZ_ASWD01000003.1"/>
</dbReference>
<proteinExistence type="predicted"/>
<dbReference type="HOGENOM" id="CLU_149909_0_0_9"/>
<feature type="chain" id="PRO_5039571465" description="Lipoprotein" evidence="1">
    <location>
        <begin position="21"/>
        <end position="141"/>
    </location>
</feature>
<evidence type="ECO:0000313" key="3">
    <source>
        <dbReference type="Proteomes" id="UP000013782"/>
    </source>
</evidence>
<evidence type="ECO:0000313" key="2">
    <source>
        <dbReference type="EMBL" id="EOH86638.1"/>
    </source>
</evidence>